<accession>A0A4Q9MDF6</accession>
<sequence length="234" mass="24738">MSNSDHIRHGDPRAGGSTRSESTANGTADLSNSLADGTLTDSIAAVEAAWGKVANNLGQDPVYVIAATHGKRAVDNLAQFKPHIKVHEMDAKVQAFEESILFFAEAFTKHGPGSREVSPLFYRAATPSLASSSSSSGTSSLGSRVASPRSCSSSPAGYTDLPSLVRCVTNRLALITAEGATYEDEEITGIPEPMIDWRMGARAEAHIRGVAGRDRRSARILPGVKTLMDTIPEA</sequence>
<feature type="compositionally biased region" description="Basic and acidic residues" evidence="1">
    <location>
        <begin position="1"/>
        <end position="12"/>
    </location>
</feature>
<dbReference type="Gene3D" id="1.10.150.240">
    <property type="entry name" value="Putative phosphatase, domain 2"/>
    <property type="match status" value="1"/>
</dbReference>
<feature type="compositionally biased region" description="Polar residues" evidence="1">
    <location>
        <begin position="17"/>
        <end position="32"/>
    </location>
</feature>
<dbReference type="OrthoDB" id="40579at2759"/>
<reference evidence="2" key="1">
    <citation type="submission" date="2019-01" db="EMBL/GenBank/DDBJ databases">
        <title>Draft genome sequences of three monokaryotic isolates of the white-rot basidiomycete fungus Dichomitus squalens.</title>
        <authorList>
            <consortium name="DOE Joint Genome Institute"/>
            <person name="Lopez S.C."/>
            <person name="Andreopoulos B."/>
            <person name="Pangilinan J."/>
            <person name="Lipzen A."/>
            <person name="Riley R."/>
            <person name="Ahrendt S."/>
            <person name="Ng V."/>
            <person name="Barry K."/>
            <person name="Daum C."/>
            <person name="Grigoriev I.V."/>
            <person name="Hilden K.S."/>
            <person name="Makela M.R."/>
            <person name="de Vries R.P."/>
        </authorList>
    </citation>
    <scope>NUCLEOTIDE SEQUENCE [LARGE SCALE GENOMIC DNA]</scope>
    <source>
        <strain evidence="2">OM18370.1</strain>
    </source>
</reference>
<dbReference type="GO" id="GO:0050308">
    <property type="term" value="F:sugar-phosphatase activity"/>
    <property type="evidence" value="ECO:0007669"/>
    <property type="project" value="TreeGrafter"/>
</dbReference>
<dbReference type="PANTHER" id="PTHR43481:SF2">
    <property type="entry name" value="PHOSPHATASE"/>
    <property type="match status" value="1"/>
</dbReference>
<proteinExistence type="predicted"/>
<dbReference type="InterPro" id="IPR051806">
    <property type="entry name" value="HAD-like_SPP"/>
</dbReference>
<feature type="region of interest" description="Disordered" evidence="1">
    <location>
        <begin position="1"/>
        <end position="32"/>
    </location>
</feature>
<name>A0A4Q9MDF6_9APHY</name>
<dbReference type="InterPro" id="IPR023198">
    <property type="entry name" value="PGP-like_dom2"/>
</dbReference>
<gene>
    <name evidence="2" type="ORF">BD311DRAFT_700316</name>
</gene>
<dbReference type="EMBL" id="ML143462">
    <property type="protein sequence ID" value="TBU25354.1"/>
    <property type="molecule type" value="Genomic_DNA"/>
</dbReference>
<evidence type="ECO:0000256" key="1">
    <source>
        <dbReference type="SAM" id="MobiDB-lite"/>
    </source>
</evidence>
<evidence type="ECO:0000313" key="2">
    <source>
        <dbReference type="EMBL" id="TBU25354.1"/>
    </source>
</evidence>
<feature type="region of interest" description="Disordered" evidence="1">
    <location>
        <begin position="128"/>
        <end position="156"/>
    </location>
</feature>
<dbReference type="PANTHER" id="PTHR43481">
    <property type="entry name" value="FRUCTOSE-1-PHOSPHATE PHOSPHATASE"/>
    <property type="match status" value="1"/>
</dbReference>
<dbReference type="AlphaFoldDB" id="A0A4Q9MDF6"/>
<protein>
    <submittedName>
        <fullName evidence="2">Uncharacterized protein</fullName>
    </submittedName>
</protein>
<organism evidence="2">
    <name type="scientific">Dichomitus squalens</name>
    <dbReference type="NCBI Taxonomy" id="114155"/>
    <lineage>
        <taxon>Eukaryota</taxon>
        <taxon>Fungi</taxon>
        <taxon>Dikarya</taxon>
        <taxon>Basidiomycota</taxon>
        <taxon>Agaricomycotina</taxon>
        <taxon>Agaricomycetes</taxon>
        <taxon>Polyporales</taxon>
        <taxon>Polyporaceae</taxon>
        <taxon>Dichomitus</taxon>
    </lineage>
</organism>
<dbReference type="Proteomes" id="UP000292957">
    <property type="component" value="Unassembled WGS sequence"/>
</dbReference>